<dbReference type="HOGENOM" id="CLU_2468736_0_0_1"/>
<protein>
    <submittedName>
        <fullName evidence="1">Uncharacterized protein</fullName>
    </submittedName>
</protein>
<gene>
    <name evidence="1" type="ORF">BGHDH14_bghG000349000002001</name>
</gene>
<dbReference type="EMBL" id="CAUH01000349">
    <property type="protein sequence ID" value="CCU74455.1"/>
    <property type="molecule type" value="Genomic_DNA"/>
</dbReference>
<dbReference type="AlphaFoldDB" id="N1J4T8"/>
<name>N1J4T8_BLUG1</name>
<organism evidence="1 2">
    <name type="scientific">Blumeria graminis f. sp. hordei (strain DH14)</name>
    <name type="common">Barley powdery mildew</name>
    <name type="synonym">Oidium monilioides f. sp. hordei</name>
    <dbReference type="NCBI Taxonomy" id="546991"/>
    <lineage>
        <taxon>Eukaryota</taxon>
        <taxon>Fungi</taxon>
        <taxon>Dikarya</taxon>
        <taxon>Ascomycota</taxon>
        <taxon>Pezizomycotina</taxon>
        <taxon>Leotiomycetes</taxon>
        <taxon>Erysiphales</taxon>
        <taxon>Erysiphaceae</taxon>
        <taxon>Blumeria</taxon>
        <taxon>Blumeria hordei</taxon>
    </lineage>
</organism>
<proteinExistence type="predicted"/>
<evidence type="ECO:0000313" key="2">
    <source>
        <dbReference type="Proteomes" id="UP000015441"/>
    </source>
</evidence>
<dbReference type="Proteomes" id="UP000015441">
    <property type="component" value="Unassembled WGS sequence"/>
</dbReference>
<comment type="caution">
    <text evidence="1">The sequence shown here is derived from an EMBL/GenBank/DDBJ whole genome shotgun (WGS) entry which is preliminary data.</text>
</comment>
<evidence type="ECO:0000313" key="1">
    <source>
        <dbReference type="EMBL" id="CCU74455.1"/>
    </source>
</evidence>
<keyword evidence="2" id="KW-1185">Reference proteome</keyword>
<accession>N1J4T8</accession>
<sequence>MVYLVLEVIYYREDILVSYAFNVFARCPDNGNRQLLHKNFSLSCLTNHDIDYAGVFNYDNQFLNHHEVNLQFRRAELYSQCESKYILS</sequence>
<reference evidence="1 2" key="1">
    <citation type="journal article" date="2010" name="Science">
        <title>Genome expansion and gene loss in powdery mildew fungi reveal tradeoffs in extreme parasitism.</title>
        <authorList>
            <person name="Spanu P.D."/>
            <person name="Abbott J.C."/>
            <person name="Amselem J."/>
            <person name="Burgis T.A."/>
            <person name="Soanes D.M."/>
            <person name="Stueber K."/>
            <person name="Ver Loren van Themaat E."/>
            <person name="Brown J.K.M."/>
            <person name="Butcher S.A."/>
            <person name="Gurr S.J."/>
            <person name="Lebrun M.-H."/>
            <person name="Ridout C.J."/>
            <person name="Schulze-Lefert P."/>
            <person name="Talbot N.J."/>
            <person name="Ahmadinejad N."/>
            <person name="Ametz C."/>
            <person name="Barton G.R."/>
            <person name="Benjdia M."/>
            <person name="Bidzinski P."/>
            <person name="Bindschedler L.V."/>
            <person name="Both M."/>
            <person name="Brewer M.T."/>
            <person name="Cadle-Davidson L."/>
            <person name="Cadle-Davidson M.M."/>
            <person name="Collemare J."/>
            <person name="Cramer R."/>
            <person name="Frenkel O."/>
            <person name="Godfrey D."/>
            <person name="Harriman J."/>
            <person name="Hoede C."/>
            <person name="King B.C."/>
            <person name="Klages S."/>
            <person name="Kleemann J."/>
            <person name="Knoll D."/>
            <person name="Koti P.S."/>
            <person name="Kreplak J."/>
            <person name="Lopez-Ruiz F.J."/>
            <person name="Lu X."/>
            <person name="Maekawa T."/>
            <person name="Mahanil S."/>
            <person name="Micali C."/>
            <person name="Milgroom M.G."/>
            <person name="Montana G."/>
            <person name="Noir S."/>
            <person name="O'Connell R.J."/>
            <person name="Oberhaensli S."/>
            <person name="Parlange F."/>
            <person name="Pedersen C."/>
            <person name="Quesneville H."/>
            <person name="Reinhardt R."/>
            <person name="Rott M."/>
            <person name="Sacristan S."/>
            <person name="Schmidt S.M."/>
            <person name="Schoen M."/>
            <person name="Skamnioti P."/>
            <person name="Sommer H."/>
            <person name="Stephens A."/>
            <person name="Takahara H."/>
            <person name="Thordal-Christensen H."/>
            <person name="Vigouroux M."/>
            <person name="Wessling R."/>
            <person name="Wicker T."/>
            <person name="Panstruga R."/>
        </authorList>
    </citation>
    <scope>NUCLEOTIDE SEQUENCE [LARGE SCALE GENOMIC DNA]</scope>
    <source>
        <strain evidence="1">DH14</strain>
    </source>
</reference>
<dbReference type="InParanoid" id="N1J4T8"/>